<dbReference type="STRING" id="146536.AQI70_07510"/>
<protein>
    <recommendedName>
        <fullName evidence="4">PknH-like extracellular domain-containing protein</fullName>
    </recommendedName>
</protein>
<keyword evidence="3" id="KW-1185">Reference proteome</keyword>
<feature type="chain" id="PRO_5039230004" description="PknH-like extracellular domain-containing protein" evidence="1">
    <location>
        <begin position="29"/>
        <end position="259"/>
    </location>
</feature>
<evidence type="ECO:0000313" key="3">
    <source>
        <dbReference type="Proteomes" id="UP000054024"/>
    </source>
</evidence>
<name>A0A117PI23_9ACTN</name>
<keyword evidence="1" id="KW-0732">Signal</keyword>
<evidence type="ECO:0000256" key="1">
    <source>
        <dbReference type="SAM" id="SignalP"/>
    </source>
</evidence>
<dbReference type="Proteomes" id="UP000054024">
    <property type="component" value="Unassembled WGS sequence"/>
</dbReference>
<evidence type="ECO:0000313" key="2">
    <source>
        <dbReference type="EMBL" id="KUM80016.1"/>
    </source>
</evidence>
<reference evidence="2 3" key="1">
    <citation type="submission" date="2015-10" db="EMBL/GenBank/DDBJ databases">
        <title>Draft genome sequence of Streptomyces curacoi DSM 40107, type strain for the species Streptomyces curacoi.</title>
        <authorList>
            <person name="Ruckert C."/>
            <person name="Winkler A."/>
            <person name="Kalinowski J."/>
            <person name="Kampfer P."/>
            <person name="Glaeser S."/>
        </authorList>
    </citation>
    <scope>NUCLEOTIDE SEQUENCE [LARGE SCALE GENOMIC DNA]</scope>
    <source>
        <strain evidence="2 3">DSM 40107</strain>
    </source>
</reference>
<proteinExistence type="predicted"/>
<dbReference type="AlphaFoldDB" id="A0A117PI23"/>
<feature type="signal peptide" evidence="1">
    <location>
        <begin position="1"/>
        <end position="28"/>
    </location>
</feature>
<accession>A0A117PI23</accession>
<sequence>MPRPPARTVIASTLSAATLLSASGCSVAGLDQATSAVRSPDSAAASATAPQTPAAAPTLTEAQARAALISEADLGEPWVATKGFATWRDSMLKASTESADCRRLLDALYAEELFGPDARTRASVGLDDEWNEAQLRYQIVAHRTEDMDRTLAWLAGLPDKCGEFTADARGGAMTVKVSEVEMPEVGDARQGLHIVLSAVSEYEEAPTLTLHVAAVRVGDDAIALTNGGLGDVPADATRAAVEVGAQRLAEVRKQGRREI</sequence>
<comment type="caution">
    <text evidence="2">The sequence shown here is derived from an EMBL/GenBank/DDBJ whole genome shotgun (WGS) entry which is preliminary data.</text>
</comment>
<dbReference type="PROSITE" id="PS51257">
    <property type="entry name" value="PROKAR_LIPOPROTEIN"/>
    <property type="match status" value="1"/>
</dbReference>
<dbReference type="EMBL" id="LMWJ01000004">
    <property type="protein sequence ID" value="KUM80016.1"/>
    <property type="molecule type" value="Genomic_DNA"/>
</dbReference>
<dbReference type="RefSeq" id="WP_062145736.1">
    <property type="nucleotide sequence ID" value="NZ_KQ947985.1"/>
</dbReference>
<organism evidence="2 3">
    <name type="scientific">Streptomyces curacoi</name>
    <dbReference type="NCBI Taxonomy" id="146536"/>
    <lineage>
        <taxon>Bacteria</taxon>
        <taxon>Bacillati</taxon>
        <taxon>Actinomycetota</taxon>
        <taxon>Actinomycetes</taxon>
        <taxon>Kitasatosporales</taxon>
        <taxon>Streptomycetaceae</taxon>
        <taxon>Streptomyces</taxon>
    </lineage>
</organism>
<evidence type="ECO:0008006" key="4">
    <source>
        <dbReference type="Google" id="ProtNLM"/>
    </source>
</evidence>
<gene>
    <name evidence="2" type="ORF">AQI70_07510</name>
</gene>